<evidence type="ECO:0000313" key="3">
    <source>
        <dbReference type="Proteomes" id="UP000828390"/>
    </source>
</evidence>
<name>A0A9D4BDP1_DREPO</name>
<sequence>MEIVILIKDDYDNDDAKAIIKHGVDDDDDAAAAAADDDDELEDEDDNDNDF</sequence>
<reference evidence="2" key="1">
    <citation type="journal article" date="2019" name="bioRxiv">
        <title>The Genome of the Zebra Mussel, Dreissena polymorpha: A Resource for Invasive Species Research.</title>
        <authorList>
            <person name="McCartney M.A."/>
            <person name="Auch B."/>
            <person name="Kono T."/>
            <person name="Mallez S."/>
            <person name="Zhang Y."/>
            <person name="Obille A."/>
            <person name="Becker A."/>
            <person name="Abrahante J.E."/>
            <person name="Garbe J."/>
            <person name="Badalamenti J.P."/>
            <person name="Herman A."/>
            <person name="Mangelson H."/>
            <person name="Liachko I."/>
            <person name="Sullivan S."/>
            <person name="Sone E.D."/>
            <person name="Koren S."/>
            <person name="Silverstein K.A.T."/>
            <person name="Beckman K.B."/>
            <person name="Gohl D.M."/>
        </authorList>
    </citation>
    <scope>NUCLEOTIDE SEQUENCE</scope>
    <source>
        <strain evidence="2">Duluth1</strain>
        <tissue evidence="2">Whole animal</tissue>
    </source>
</reference>
<feature type="region of interest" description="Disordered" evidence="1">
    <location>
        <begin position="29"/>
        <end position="51"/>
    </location>
</feature>
<evidence type="ECO:0000313" key="2">
    <source>
        <dbReference type="EMBL" id="KAH3699045.1"/>
    </source>
</evidence>
<protein>
    <submittedName>
        <fullName evidence="2">Uncharacterized protein</fullName>
    </submittedName>
</protein>
<dbReference type="Proteomes" id="UP000828390">
    <property type="component" value="Unassembled WGS sequence"/>
</dbReference>
<comment type="caution">
    <text evidence="2">The sequence shown here is derived from an EMBL/GenBank/DDBJ whole genome shotgun (WGS) entry which is preliminary data.</text>
</comment>
<accession>A0A9D4BDP1</accession>
<keyword evidence="3" id="KW-1185">Reference proteome</keyword>
<gene>
    <name evidence="2" type="ORF">DPMN_073992</name>
</gene>
<organism evidence="2 3">
    <name type="scientific">Dreissena polymorpha</name>
    <name type="common">Zebra mussel</name>
    <name type="synonym">Mytilus polymorpha</name>
    <dbReference type="NCBI Taxonomy" id="45954"/>
    <lineage>
        <taxon>Eukaryota</taxon>
        <taxon>Metazoa</taxon>
        <taxon>Spiralia</taxon>
        <taxon>Lophotrochozoa</taxon>
        <taxon>Mollusca</taxon>
        <taxon>Bivalvia</taxon>
        <taxon>Autobranchia</taxon>
        <taxon>Heteroconchia</taxon>
        <taxon>Euheterodonta</taxon>
        <taxon>Imparidentia</taxon>
        <taxon>Neoheterodontei</taxon>
        <taxon>Myida</taxon>
        <taxon>Dreissenoidea</taxon>
        <taxon>Dreissenidae</taxon>
        <taxon>Dreissena</taxon>
    </lineage>
</organism>
<proteinExistence type="predicted"/>
<reference evidence="2" key="2">
    <citation type="submission" date="2020-11" db="EMBL/GenBank/DDBJ databases">
        <authorList>
            <person name="McCartney M.A."/>
            <person name="Auch B."/>
            <person name="Kono T."/>
            <person name="Mallez S."/>
            <person name="Becker A."/>
            <person name="Gohl D.M."/>
            <person name="Silverstein K.A.T."/>
            <person name="Koren S."/>
            <person name="Bechman K.B."/>
            <person name="Herman A."/>
            <person name="Abrahante J.E."/>
            <person name="Garbe J."/>
        </authorList>
    </citation>
    <scope>NUCLEOTIDE SEQUENCE</scope>
    <source>
        <strain evidence="2">Duluth1</strain>
        <tissue evidence="2">Whole animal</tissue>
    </source>
</reference>
<evidence type="ECO:0000256" key="1">
    <source>
        <dbReference type="SAM" id="MobiDB-lite"/>
    </source>
</evidence>
<dbReference type="AlphaFoldDB" id="A0A9D4BDP1"/>
<dbReference type="EMBL" id="JAIWYP010000015">
    <property type="protein sequence ID" value="KAH3699045.1"/>
    <property type="molecule type" value="Genomic_DNA"/>
</dbReference>